<dbReference type="InterPro" id="IPR011989">
    <property type="entry name" value="ARM-like"/>
</dbReference>
<protein>
    <submittedName>
        <fullName evidence="5">Hsp70-binding protein 1-like isoform X2</fullName>
    </submittedName>
</protein>
<dbReference type="Pfam" id="PF08609">
    <property type="entry name" value="Fes1"/>
    <property type="match status" value="1"/>
</dbReference>
<dbReference type="PANTHER" id="PTHR19316:SF18">
    <property type="entry name" value="HSP70-BINDING PROTEIN 1"/>
    <property type="match status" value="1"/>
</dbReference>
<dbReference type="GO" id="GO:0005783">
    <property type="term" value="C:endoplasmic reticulum"/>
    <property type="evidence" value="ECO:0007669"/>
    <property type="project" value="TreeGrafter"/>
</dbReference>
<accession>A0A3Q0JGX1</accession>
<keyword evidence="1" id="KW-0677">Repeat</keyword>
<dbReference type="Proteomes" id="UP000079169">
    <property type="component" value="Unplaced"/>
</dbReference>
<feature type="compositionally biased region" description="Basic and acidic residues" evidence="2">
    <location>
        <begin position="1"/>
        <end position="17"/>
    </location>
</feature>
<feature type="region of interest" description="Disordered" evidence="2">
    <location>
        <begin position="1"/>
        <end position="22"/>
    </location>
</feature>
<name>A0A3Q0JGX1_DIACI</name>
<reference evidence="5" key="1">
    <citation type="submission" date="2025-08" db="UniProtKB">
        <authorList>
            <consortium name="RefSeq"/>
        </authorList>
    </citation>
    <scope>IDENTIFICATION</scope>
</reference>
<evidence type="ECO:0000256" key="1">
    <source>
        <dbReference type="ARBA" id="ARBA00022737"/>
    </source>
</evidence>
<dbReference type="SUPFAM" id="SSF48371">
    <property type="entry name" value="ARM repeat"/>
    <property type="match status" value="1"/>
</dbReference>
<dbReference type="PANTHER" id="PTHR19316">
    <property type="entry name" value="PROTEIN FOLDING REGULATOR"/>
    <property type="match status" value="1"/>
</dbReference>
<proteinExistence type="predicted"/>
<organism evidence="4 5">
    <name type="scientific">Diaphorina citri</name>
    <name type="common">Asian citrus psyllid</name>
    <dbReference type="NCBI Taxonomy" id="121845"/>
    <lineage>
        <taxon>Eukaryota</taxon>
        <taxon>Metazoa</taxon>
        <taxon>Ecdysozoa</taxon>
        <taxon>Arthropoda</taxon>
        <taxon>Hexapoda</taxon>
        <taxon>Insecta</taxon>
        <taxon>Pterygota</taxon>
        <taxon>Neoptera</taxon>
        <taxon>Paraneoptera</taxon>
        <taxon>Hemiptera</taxon>
        <taxon>Sternorrhyncha</taxon>
        <taxon>Psylloidea</taxon>
        <taxon>Psyllidae</taxon>
        <taxon>Diaphorininae</taxon>
        <taxon>Diaphorina</taxon>
    </lineage>
</organism>
<evidence type="ECO:0000313" key="5">
    <source>
        <dbReference type="RefSeq" id="XP_026686333.1"/>
    </source>
</evidence>
<evidence type="ECO:0000313" key="4">
    <source>
        <dbReference type="Proteomes" id="UP000079169"/>
    </source>
</evidence>
<dbReference type="RefSeq" id="XP_026686333.1">
    <property type="nucleotide sequence ID" value="XM_026830532.1"/>
</dbReference>
<dbReference type="GeneID" id="103518841"/>
<feature type="region of interest" description="Disordered" evidence="2">
    <location>
        <begin position="56"/>
        <end position="88"/>
    </location>
</feature>
<feature type="domain" description="Nucleotide exchange factor Fes1" evidence="3">
    <location>
        <begin position="113"/>
        <end position="200"/>
    </location>
</feature>
<gene>
    <name evidence="5" type="primary">LOC103518841</name>
</gene>
<dbReference type="InterPro" id="IPR013918">
    <property type="entry name" value="Nucleotide_exch_fac_Fes1"/>
</dbReference>
<dbReference type="AlphaFoldDB" id="A0A3Q0JGX1"/>
<dbReference type="InterPro" id="IPR016024">
    <property type="entry name" value="ARM-type_fold"/>
</dbReference>
<evidence type="ECO:0000256" key="2">
    <source>
        <dbReference type="SAM" id="MobiDB-lite"/>
    </source>
</evidence>
<dbReference type="Gene3D" id="1.25.10.10">
    <property type="entry name" value="Leucine-rich Repeat Variant"/>
    <property type="match status" value="1"/>
</dbReference>
<dbReference type="InterPro" id="IPR050693">
    <property type="entry name" value="Hsp70_NEF-Inhibitors"/>
</dbReference>
<evidence type="ECO:0000259" key="3">
    <source>
        <dbReference type="Pfam" id="PF08609"/>
    </source>
</evidence>
<dbReference type="GO" id="GO:0000774">
    <property type="term" value="F:adenyl-nucleotide exchange factor activity"/>
    <property type="evidence" value="ECO:0007669"/>
    <property type="project" value="TreeGrafter"/>
</dbReference>
<keyword evidence="4" id="KW-1185">Reference proteome</keyword>
<sequence>MKCKQNKGEESGEENRETKRKGKVKLLKTFLEDKDHKDLLTNIKITTASIVDSQISEASTSTTGDTYQNPLTTTMSGNSEDNQEDSQAQPNLAIEYAPNQDIPARQPRQPSNLQDLLRYAVEAGSRSRAQEAPNINRAASMNEANRGFLLDALNSMMVNVGAELEKIIKTLKENQDQKDICIGALDNLSDYVCSIDYANDFLKMGGLPVLQPLLEGSDPELRWRAAETVADIVQNNPFSQNFIIQTDFLNLLLTSIEHDSNTTVQVKSLYAVSCLVRDNEECLKEFIKRDGFSVLLRCIQSKKEKLVIKSCFLIACLCTDNNQVKQVLLSMGMVEQMCVLIDIEDALDTEMNEHLLSALASLIKDSPEAQSLCRLEPLNLKFKLNFIKEKHAGNEVYHKELEHVNSVLTEVFEEDSPEEFDHQDR</sequence>